<dbReference type="InterPro" id="IPR012349">
    <property type="entry name" value="Split_barrel_FMN-bd"/>
</dbReference>
<organism evidence="1 2">
    <name type="scientific">Flagellimonas pacifica</name>
    <dbReference type="NCBI Taxonomy" id="1247520"/>
    <lineage>
        <taxon>Bacteria</taxon>
        <taxon>Pseudomonadati</taxon>
        <taxon>Bacteroidota</taxon>
        <taxon>Flavobacteriia</taxon>
        <taxon>Flavobacteriales</taxon>
        <taxon>Flavobacteriaceae</taxon>
        <taxon>Flagellimonas</taxon>
    </lineage>
</organism>
<dbReference type="EMBL" id="OBEH01000005">
    <property type="protein sequence ID" value="SNZ01405.1"/>
    <property type="molecule type" value="Genomic_DNA"/>
</dbReference>
<gene>
    <name evidence="1" type="ORF">SAMN06265377_3243</name>
</gene>
<reference evidence="2" key="1">
    <citation type="submission" date="2017-09" db="EMBL/GenBank/DDBJ databases">
        <authorList>
            <person name="Varghese N."/>
            <person name="Submissions S."/>
        </authorList>
    </citation>
    <scope>NUCLEOTIDE SEQUENCE [LARGE SCALE GENOMIC DNA]</scope>
    <source>
        <strain evidence="2">DSM 25885</strain>
    </source>
</reference>
<proteinExistence type="predicted"/>
<dbReference type="InterPro" id="IPR024747">
    <property type="entry name" value="Pyridox_Oxase-rel"/>
</dbReference>
<dbReference type="Proteomes" id="UP000219048">
    <property type="component" value="Unassembled WGS sequence"/>
</dbReference>
<dbReference type="Pfam" id="PF12900">
    <property type="entry name" value="Pyridox_ox_2"/>
    <property type="match status" value="1"/>
</dbReference>
<evidence type="ECO:0000313" key="1">
    <source>
        <dbReference type="EMBL" id="SNZ01405.1"/>
    </source>
</evidence>
<evidence type="ECO:0000313" key="2">
    <source>
        <dbReference type="Proteomes" id="UP000219048"/>
    </source>
</evidence>
<dbReference type="OrthoDB" id="9794935at2"/>
<dbReference type="AlphaFoldDB" id="A0A285MW34"/>
<keyword evidence="2" id="KW-1185">Reference proteome</keyword>
<protein>
    <recommendedName>
        <fullName evidence="3">Flavin mononucleotide-binding protein</fullName>
    </recommendedName>
</protein>
<name>A0A285MW34_9FLAO</name>
<dbReference type="SUPFAM" id="SSF50475">
    <property type="entry name" value="FMN-binding split barrel"/>
    <property type="match status" value="1"/>
</dbReference>
<accession>A0A285MW34</accession>
<evidence type="ECO:0008006" key="3">
    <source>
        <dbReference type="Google" id="ProtNLM"/>
    </source>
</evidence>
<dbReference type="Gene3D" id="2.30.110.10">
    <property type="entry name" value="Electron Transport, Fmn-binding Protein, Chain A"/>
    <property type="match status" value="1"/>
</dbReference>
<sequence>MVIDLMRKENINLLCSNYIGHLAFIFQGCPYVVPITYYYEQSLDCIIGYSAEGYKINAMRSNPEVTLEVDEIKAADKWKSVLVHGIYEEIHGSEAKLLLHQFALGVKNIIARKEQKIPQFISEYSSKLDDRGIPLVYKINIVEIIGRKRTS</sequence>
<dbReference type="PROSITE" id="PS51257">
    <property type="entry name" value="PROKAR_LIPOPROTEIN"/>
    <property type="match status" value="1"/>
</dbReference>